<gene>
    <name evidence="1" type="ORF">GOODEAATRI_031153</name>
</gene>
<dbReference type="Proteomes" id="UP001476798">
    <property type="component" value="Unassembled WGS sequence"/>
</dbReference>
<evidence type="ECO:0000313" key="1">
    <source>
        <dbReference type="EMBL" id="MEQ2186678.1"/>
    </source>
</evidence>
<comment type="caution">
    <text evidence="1">The sequence shown here is derived from an EMBL/GenBank/DDBJ whole genome shotgun (WGS) entry which is preliminary data.</text>
</comment>
<name>A0ABV0PT41_9TELE</name>
<keyword evidence="2" id="KW-1185">Reference proteome</keyword>
<evidence type="ECO:0000313" key="2">
    <source>
        <dbReference type="Proteomes" id="UP001476798"/>
    </source>
</evidence>
<accession>A0ABV0PT41</accession>
<dbReference type="EMBL" id="JAHRIO010085143">
    <property type="protein sequence ID" value="MEQ2186678.1"/>
    <property type="molecule type" value="Genomic_DNA"/>
</dbReference>
<reference evidence="1 2" key="1">
    <citation type="submission" date="2021-06" db="EMBL/GenBank/DDBJ databases">
        <authorList>
            <person name="Palmer J.M."/>
        </authorList>
    </citation>
    <scope>NUCLEOTIDE SEQUENCE [LARGE SCALE GENOMIC DNA]</scope>
    <source>
        <strain evidence="1 2">GA_2019</strain>
        <tissue evidence="1">Muscle</tissue>
    </source>
</reference>
<organism evidence="1 2">
    <name type="scientific">Goodea atripinnis</name>
    <dbReference type="NCBI Taxonomy" id="208336"/>
    <lineage>
        <taxon>Eukaryota</taxon>
        <taxon>Metazoa</taxon>
        <taxon>Chordata</taxon>
        <taxon>Craniata</taxon>
        <taxon>Vertebrata</taxon>
        <taxon>Euteleostomi</taxon>
        <taxon>Actinopterygii</taxon>
        <taxon>Neopterygii</taxon>
        <taxon>Teleostei</taxon>
        <taxon>Neoteleostei</taxon>
        <taxon>Acanthomorphata</taxon>
        <taxon>Ovalentaria</taxon>
        <taxon>Atherinomorphae</taxon>
        <taxon>Cyprinodontiformes</taxon>
        <taxon>Goodeidae</taxon>
        <taxon>Goodea</taxon>
    </lineage>
</organism>
<proteinExistence type="predicted"/>
<sequence length="132" mass="15114">MKSVVRSGIAITSMHLIKLNSVEQNEYSLQNMLNKWVLQHRPHNRHNTSMCDLFLHECNALILKGNRNYIRRYYLCLSETVSCHSCEIMTMQLAPIHAPTLLVNNSLHPIKCISLFLQPLLLTPSPSPSSEM</sequence>
<protein>
    <submittedName>
        <fullName evidence="1">Uncharacterized protein</fullName>
    </submittedName>
</protein>